<evidence type="ECO:0000313" key="12">
    <source>
        <dbReference type="Proteomes" id="UP000179233"/>
    </source>
</evidence>
<feature type="transmembrane region" description="Helical" evidence="10">
    <location>
        <begin position="134"/>
        <end position="152"/>
    </location>
</feature>
<dbReference type="Proteomes" id="UP000179233">
    <property type="component" value="Unassembled WGS sequence"/>
</dbReference>
<keyword evidence="4" id="KW-0328">Glycosyltransferase</keyword>
<keyword evidence="3" id="KW-0337">GPI-anchor biosynthesis</keyword>
<organism evidence="11 12">
    <name type="scientific">Candidatus Chisholmbacteria bacterium RIFCSPHIGHO2_01_FULL_52_32</name>
    <dbReference type="NCBI Taxonomy" id="1797591"/>
    <lineage>
        <taxon>Bacteria</taxon>
        <taxon>Candidatus Chisholmiibacteriota</taxon>
    </lineage>
</organism>
<proteinExistence type="predicted"/>
<reference evidence="11 12" key="1">
    <citation type="journal article" date="2016" name="Nat. Commun.">
        <title>Thousands of microbial genomes shed light on interconnected biogeochemical processes in an aquifer system.</title>
        <authorList>
            <person name="Anantharaman K."/>
            <person name="Brown C.T."/>
            <person name="Hug L.A."/>
            <person name="Sharon I."/>
            <person name="Castelle C.J."/>
            <person name="Probst A.J."/>
            <person name="Thomas B.C."/>
            <person name="Singh A."/>
            <person name="Wilkins M.J."/>
            <person name="Karaoz U."/>
            <person name="Brodie E.L."/>
            <person name="Williams K.H."/>
            <person name="Hubbard S.S."/>
            <person name="Banfield J.F."/>
        </authorList>
    </citation>
    <scope>NUCLEOTIDE SEQUENCE [LARGE SCALE GENOMIC DNA]</scope>
</reference>
<comment type="subcellular location">
    <subcellularLocation>
        <location evidence="1">Endoplasmic reticulum membrane</location>
        <topology evidence="1">Multi-pass membrane protein</topology>
    </subcellularLocation>
</comment>
<evidence type="ECO:0000256" key="3">
    <source>
        <dbReference type="ARBA" id="ARBA00022502"/>
    </source>
</evidence>
<feature type="transmembrane region" description="Helical" evidence="10">
    <location>
        <begin position="12"/>
        <end position="31"/>
    </location>
</feature>
<protein>
    <recommendedName>
        <fullName evidence="13">Glycosyltransferase RgtA/B/C/D-like domain-containing protein</fullName>
    </recommendedName>
</protein>
<dbReference type="AlphaFoldDB" id="A0A1G1VT00"/>
<keyword evidence="5" id="KW-0808">Transferase</keyword>
<feature type="transmembrane region" description="Helical" evidence="10">
    <location>
        <begin position="284"/>
        <end position="305"/>
    </location>
</feature>
<evidence type="ECO:0000256" key="8">
    <source>
        <dbReference type="ARBA" id="ARBA00022989"/>
    </source>
</evidence>
<dbReference type="InterPro" id="IPR007315">
    <property type="entry name" value="PIG-V/Gpi18"/>
</dbReference>
<evidence type="ECO:0000256" key="1">
    <source>
        <dbReference type="ARBA" id="ARBA00004477"/>
    </source>
</evidence>
<feature type="transmembrane region" description="Helical" evidence="10">
    <location>
        <begin position="172"/>
        <end position="197"/>
    </location>
</feature>
<evidence type="ECO:0000313" key="11">
    <source>
        <dbReference type="EMBL" id="OGY18533.1"/>
    </source>
</evidence>
<evidence type="ECO:0000256" key="6">
    <source>
        <dbReference type="ARBA" id="ARBA00022692"/>
    </source>
</evidence>
<dbReference type="GO" id="GO:0016020">
    <property type="term" value="C:membrane"/>
    <property type="evidence" value="ECO:0007669"/>
    <property type="project" value="GOC"/>
</dbReference>
<dbReference type="UniPathway" id="UPA00196"/>
<keyword evidence="6 10" id="KW-0812">Transmembrane</keyword>
<evidence type="ECO:0000256" key="2">
    <source>
        <dbReference type="ARBA" id="ARBA00004687"/>
    </source>
</evidence>
<dbReference type="GO" id="GO:0000009">
    <property type="term" value="F:alpha-1,6-mannosyltransferase activity"/>
    <property type="evidence" value="ECO:0007669"/>
    <property type="project" value="InterPro"/>
</dbReference>
<keyword evidence="7" id="KW-0256">Endoplasmic reticulum</keyword>
<comment type="pathway">
    <text evidence="2">Glycolipid biosynthesis; glycosylphosphatidylinositol-anchor biosynthesis.</text>
</comment>
<evidence type="ECO:0008006" key="13">
    <source>
        <dbReference type="Google" id="ProtNLM"/>
    </source>
</evidence>
<evidence type="ECO:0000256" key="7">
    <source>
        <dbReference type="ARBA" id="ARBA00022824"/>
    </source>
</evidence>
<evidence type="ECO:0000256" key="5">
    <source>
        <dbReference type="ARBA" id="ARBA00022679"/>
    </source>
</evidence>
<evidence type="ECO:0000256" key="4">
    <source>
        <dbReference type="ARBA" id="ARBA00022676"/>
    </source>
</evidence>
<dbReference type="PANTHER" id="PTHR12468">
    <property type="entry name" value="GPI MANNOSYLTRANSFERASE 2"/>
    <property type="match status" value="1"/>
</dbReference>
<feature type="transmembrane region" description="Helical" evidence="10">
    <location>
        <begin position="312"/>
        <end position="328"/>
    </location>
</feature>
<feature type="transmembrane region" description="Helical" evidence="10">
    <location>
        <begin position="209"/>
        <end position="235"/>
    </location>
</feature>
<dbReference type="PANTHER" id="PTHR12468:SF2">
    <property type="entry name" value="GPI MANNOSYLTRANSFERASE 2"/>
    <property type="match status" value="1"/>
</dbReference>
<comment type="caution">
    <text evidence="11">The sequence shown here is derived from an EMBL/GenBank/DDBJ whole genome shotgun (WGS) entry which is preliminary data.</text>
</comment>
<dbReference type="GO" id="GO:0004376">
    <property type="term" value="F:GPI mannosyltransferase activity"/>
    <property type="evidence" value="ECO:0007669"/>
    <property type="project" value="InterPro"/>
</dbReference>
<name>A0A1G1VT00_9BACT</name>
<evidence type="ECO:0000256" key="10">
    <source>
        <dbReference type="SAM" id="Phobius"/>
    </source>
</evidence>
<gene>
    <name evidence="11" type="ORF">A2786_03480</name>
</gene>
<accession>A0A1G1VT00</accession>
<dbReference type="Pfam" id="PF04188">
    <property type="entry name" value="Mannosyl_trans2"/>
    <property type="match status" value="1"/>
</dbReference>
<evidence type="ECO:0000256" key="9">
    <source>
        <dbReference type="ARBA" id="ARBA00023136"/>
    </source>
</evidence>
<dbReference type="EMBL" id="MHCJ01000003">
    <property type="protein sequence ID" value="OGY18533.1"/>
    <property type="molecule type" value="Genomic_DNA"/>
</dbReference>
<keyword evidence="9 10" id="KW-0472">Membrane</keyword>
<dbReference type="GO" id="GO:0006506">
    <property type="term" value="P:GPI anchor biosynthetic process"/>
    <property type="evidence" value="ECO:0007669"/>
    <property type="project" value="UniProtKB-UniPathway"/>
</dbReference>
<keyword evidence="8 10" id="KW-1133">Transmembrane helix</keyword>
<feature type="transmembrane region" description="Helical" evidence="10">
    <location>
        <begin position="99"/>
        <end position="122"/>
    </location>
</feature>
<sequence length="382" mass="43447">MRKEPGKLKWILGVLVLWRVALLAIAAYAISSLPFKPSFPYWETLLEPNGHPLFWSWGNFDGVHYLTIAMHGYSAQFTQAFFPLYPLAIRYTQTFVGNYLASGLLVSHAALVITLILFYKLIRLDWGQTTAKRTLIFLLLFPTAYSFVSVYTESLFLMMVFGSLFAARKKSWWIAGILGGLASATRIFGVFLLPALLIEWYVQRGKKTVFTFSELFLAVLPIFLSISGLVGYMYYLNKSFQDPLLFLHAQPVFGAGRSADKLILLYQVFWRYVKMIATVDPKTLVYYTVFLEAASGILFLVLSIIAFRRTRLSYAIFGILSYLLPTLTGTFSSMPRYVLVLFPCFIVLGKIKSPIFQRVWWVASAILLAVNTALFVRGYWVA</sequence>
<dbReference type="GO" id="GO:0031501">
    <property type="term" value="C:mannosyltransferase complex"/>
    <property type="evidence" value="ECO:0007669"/>
    <property type="project" value="TreeGrafter"/>
</dbReference>
<feature type="transmembrane region" description="Helical" evidence="10">
    <location>
        <begin position="358"/>
        <end position="380"/>
    </location>
</feature>